<evidence type="ECO:0000256" key="4">
    <source>
        <dbReference type="ARBA" id="ARBA00022475"/>
    </source>
</evidence>
<evidence type="ECO:0000313" key="10">
    <source>
        <dbReference type="EMBL" id="RNM12965.1"/>
    </source>
</evidence>
<dbReference type="PANTHER" id="PTHR21716">
    <property type="entry name" value="TRANSMEMBRANE PROTEIN"/>
    <property type="match status" value="1"/>
</dbReference>
<keyword evidence="6 9" id="KW-1133">Transmembrane helix</keyword>
<dbReference type="GO" id="GO:0005886">
    <property type="term" value="C:plasma membrane"/>
    <property type="evidence" value="ECO:0007669"/>
    <property type="project" value="UniProtKB-SubCell"/>
</dbReference>
<dbReference type="RefSeq" id="WP_123223941.1">
    <property type="nucleotide sequence ID" value="NZ_RJSF01000043.1"/>
</dbReference>
<keyword evidence="4" id="KW-1003">Cell membrane</keyword>
<protein>
    <submittedName>
        <fullName evidence="10">AI-2E family transporter</fullName>
    </submittedName>
</protein>
<reference evidence="10 11" key="1">
    <citation type="submission" date="2018-11" db="EMBL/GenBank/DDBJ databases">
        <authorList>
            <person name="Li F."/>
        </authorList>
    </citation>
    <scope>NUCLEOTIDE SEQUENCE [LARGE SCALE GENOMIC DNA]</scope>
    <source>
        <strain evidence="10 11">Gsoil 818</strain>
    </source>
</reference>
<dbReference type="InterPro" id="IPR002549">
    <property type="entry name" value="AI-2E-like"/>
</dbReference>
<feature type="transmembrane region" description="Helical" evidence="9">
    <location>
        <begin position="135"/>
        <end position="156"/>
    </location>
</feature>
<organism evidence="10 11">
    <name type="scientific">Nocardioides pocheonensis</name>
    <dbReference type="NCBI Taxonomy" id="661485"/>
    <lineage>
        <taxon>Bacteria</taxon>
        <taxon>Bacillati</taxon>
        <taxon>Actinomycetota</taxon>
        <taxon>Actinomycetes</taxon>
        <taxon>Propionibacteriales</taxon>
        <taxon>Nocardioidaceae</taxon>
        <taxon>Nocardioides</taxon>
    </lineage>
</organism>
<gene>
    <name evidence="10" type="ORF">EFL26_16120</name>
</gene>
<dbReference type="GO" id="GO:0055085">
    <property type="term" value="P:transmembrane transport"/>
    <property type="evidence" value="ECO:0007669"/>
    <property type="project" value="TreeGrafter"/>
</dbReference>
<dbReference type="OrthoDB" id="9784366at2"/>
<feature type="transmembrane region" description="Helical" evidence="9">
    <location>
        <begin position="225"/>
        <end position="255"/>
    </location>
</feature>
<feature type="transmembrane region" description="Helical" evidence="9">
    <location>
        <begin position="276"/>
        <end position="297"/>
    </location>
</feature>
<comment type="caution">
    <text evidence="10">The sequence shown here is derived from an EMBL/GenBank/DDBJ whole genome shotgun (WGS) entry which is preliminary data.</text>
</comment>
<evidence type="ECO:0000256" key="6">
    <source>
        <dbReference type="ARBA" id="ARBA00022989"/>
    </source>
</evidence>
<keyword evidence="11" id="KW-1185">Reference proteome</keyword>
<feature type="region of interest" description="Disordered" evidence="8">
    <location>
        <begin position="421"/>
        <end position="444"/>
    </location>
</feature>
<dbReference type="CDD" id="cd22249">
    <property type="entry name" value="UDM1_RNF168_RNF169-like"/>
    <property type="match status" value="1"/>
</dbReference>
<proteinExistence type="inferred from homology"/>
<evidence type="ECO:0000313" key="11">
    <source>
        <dbReference type="Proteomes" id="UP000279994"/>
    </source>
</evidence>
<dbReference type="Proteomes" id="UP000279994">
    <property type="component" value="Unassembled WGS sequence"/>
</dbReference>
<feature type="transmembrane region" description="Helical" evidence="9">
    <location>
        <begin position="303"/>
        <end position="323"/>
    </location>
</feature>
<evidence type="ECO:0000256" key="2">
    <source>
        <dbReference type="ARBA" id="ARBA00009773"/>
    </source>
</evidence>
<feature type="transmembrane region" description="Helical" evidence="9">
    <location>
        <begin position="73"/>
        <end position="95"/>
    </location>
</feature>
<feature type="region of interest" description="Disordered" evidence="8">
    <location>
        <begin position="1"/>
        <end position="26"/>
    </location>
</feature>
<evidence type="ECO:0000256" key="8">
    <source>
        <dbReference type="SAM" id="MobiDB-lite"/>
    </source>
</evidence>
<evidence type="ECO:0000256" key="9">
    <source>
        <dbReference type="SAM" id="Phobius"/>
    </source>
</evidence>
<evidence type="ECO:0000256" key="1">
    <source>
        <dbReference type="ARBA" id="ARBA00004651"/>
    </source>
</evidence>
<comment type="subcellular location">
    <subcellularLocation>
        <location evidence="1">Cell membrane</location>
        <topology evidence="1">Multi-pass membrane protein</topology>
    </subcellularLocation>
</comment>
<evidence type="ECO:0000256" key="3">
    <source>
        <dbReference type="ARBA" id="ARBA00022448"/>
    </source>
</evidence>
<sequence length="444" mass="47834">MKRERRDRQAREEAEVAADDAVHDAEQEAEERLRQRVLQQLAHQWEQVREARRREEPVIETGPSNFSRAQVPWAYDLAAAWAWRFIVIVVALLMVLWTLKFFVVVVFPVVIALFIAALTAPVVGLLERFYVPRKLAALLVVVGGIAIVALLLTFVGQQVASSIDQLSEKVSGGLGEIEHWLQTGPLHASHSQINTWIGNAQDWIQKQGKDLGTHATELGTALSHILAGFFIILFSTYFFLADGHLIWAWVVRIFPRAARSRADSSGRVAWHSLTQFVRATVLVAGTDAIGIMVAAFILNVPLVSAIGVLVFLGAFVPLVGAFLSGTVAVLVALVAQGPIVALLMLGGVVIVQQIEAHVLQPFLMGRFVSVHPLGVILAIAMGAIVAGIVGALVAVPLAAALNAVVQHLAVYTEVGESGEEAAADDVAADPVLAAESQAADREEQ</sequence>
<feature type="transmembrane region" description="Helical" evidence="9">
    <location>
        <begin position="374"/>
        <end position="401"/>
    </location>
</feature>
<keyword evidence="3" id="KW-0813">Transport</keyword>
<name>A0A3N0GKH2_9ACTN</name>
<evidence type="ECO:0000256" key="7">
    <source>
        <dbReference type="ARBA" id="ARBA00023136"/>
    </source>
</evidence>
<dbReference type="Pfam" id="PF01594">
    <property type="entry name" value="AI-2E_transport"/>
    <property type="match status" value="1"/>
</dbReference>
<feature type="transmembrane region" description="Helical" evidence="9">
    <location>
        <begin position="330"/>
        <end position="354"/>
    </location>
</feature>
<comment type="similarity">
    <text evidence="2">Belongs to the autoinducer-2 exporter (AI-2E) (TC 2.A.86) family.</text>
</comment>
<feature type="transmembrane region" description="Helical" evidence="9">
    <location>
        <begin position="101"/>
        <end position="123"/>
    </location>
</feature>
<dbReference type="EMBL" id="RJSF01000043">
    <property type="protein sequence ID" value="RNM12965.1"/>
    <property type="molecule type" value="Genomic_DNA"/>
</dbReference>
<evidence type="ECO:0000256" key="5">
    <source>
        <dbReference type="ARBA" id="ARBA00022692"/>
    </source>
</evidence>
<keyword evidence="7 9" id="KW-0472">Membrane</keyword>
<keyword evidence="5 9" id="KW-0812">Transmembrane</keyword>
<dbReference type="PANTHER" id="PTHR21716:SF53">
    <property type="entry name" value="PERMEASE PERM-RELATED"/>
    <property type="match status" value="1"/>
</dbReference>
<accession>A0A3N0GKH2</accession>
<dbReference type="AlphaFoldDB" id="A0A3N0GKH2"/>